<accession>A0A089HSI8</accession>
<dbReference type="OrthoDB" id="2476294at2"/>
<feature type="compositionally biased region" description="Basic and acidic residues" evidence="1">
    <location>
        <begin position="78"/>
        <end position="101"/>
    </location>
</feature>
<evidence type="ECO:0000313" key="2">
    <source>
        <dbReference type="EMBL" id="AIQ13323.1"/>
    </source>
</evidence>
<feature type="region of interest" description="Disordered" evidence="1">
    <location>
        <begin position="19"/>
        <end position="101"/>
    </location>
</feature>
<evidence type="ECO:0000313" key="3">
    <source>
        <dbReference type="Proteomes" id="UP000029409"/>
    </source>
</evidence>
<sequence>MNLKPVELQIAVPRTTEASKLQQELQHRPGLEQQGLAGQNIKESRELAHRSTEVSESSESAVRDEGHRGGSTGNGTSREQKKDKERNAEHPYKGHRFDIKL</sequence>
<gene>
    <name evidence="2" type="ORF">PDUR_16435</name>
</gene>
<organism evidence="2 3">
    <name type="scientific">Paenibacillus durus</name>
    <name type="common">Paenibacillus azotofixans</name>
    <dbReference type="NCBI Taxonomy" id="44251"/>
    <lineage>
        <taxon>Bacteria</taxon>
        <taxon>Bacillati</taxon>
        <taxon>Bacillota</taxon>
        <taxon>Bacilli</taxon>
        <taxon>Bacillales</taxon>
        <taxon>Paenibacillaceae</taxon>
        <taxon>Paenibacillus</taxon>
    </lineage>
</organism>
<feature type="compositionally biased region" description="Basic and acidic residues" evidence="1">
    <location>
        <begin position="42"/>
        <end position="53"/>
    </location>
</feature>
<dbReference type="KEGG" id="pdu:PDUR_16435"/>
<dbReference type="AlphaFoldDB" id="A0A089HSI8"/>
<protein>
    <submittedName>
        <fullName evidence="2">Uncharacterized protein</fullName>
    </submittedName>
</protein>
<dbReference type="eggNOG" id="ENOG5033IFA">
    <property type="taxonomic scope" value="Bacteria"/>
</dbReference>
<dbReference type="Proteomes" id="UP000029409">
    <property type="component" value="Chromosome"/>
</dbReference>
<dbReference type="RefSeq" id="WP_042207113.1">
    <property type="nucleotide sequence ID" value="NZ_CP009288.1"/>
</dbReference>
<reference evidence="2 3" key="1">
    <citation type="submission" date="2014-08" db="EMBL/GenBank/DDBJ databases">
        <title>Comparative genomics of the Paenibacillus odorifer group.</title>
        <authorList>
            <person name="den Bakker H.C."/>
            <person name="Tsai Y.-C."/>
            <person name="Martin N."/>
            <person name="Korlach J."/>
            <person name="Wiedmann M."/>
        </authorList>
    </citation>
    <scope>NUCLEOTIDE SEQUENCE [LARGE SCALE GENOMIC DNA]</scope>
    <source>
        <strain evidence="2 3">DSM 1735</strain>
    </source>
</reference>
<dbReference type="STRING" id="44251.PDUR_16435"/>
<proteinExistence type="predicted"/>
<evidence type="ECO:0000256" key="1">
    <source>
        <dbReference type="SAM" id="MobiDB-lite"/>
    </source>
</evidence>
<keyword evidence="3" id="KW-1185">Reference proteome</keyword>
<dbReference type="EMBL" id="CP009288">
    <property type="protein sequence ID" value="AIQ13323.1"/>
    <property type="molecule type" value="Genomic_DNA"/>
</dbReference>
<name>A0A089HSI8_PAEDU</name>